<keyword evidence="3" id="KW-1185">Reference proteome</keyword>
<reference evidence="2 3" key="1">
    <citation type="journal article" date="2024" name="J Genomics">
        <title>Draft genome sequencing and assembly of Favolaschia claudopus CIRM-BRFM 2984 isolated from oak limbs.</title>
        <authorList>
            <person name="Navarro D."/>
            <person name="Drula E."/>
            <person name="Chaduli D."/>
            <person name="Cazenave R."/>
            <person name="Ahrendt S."/>
            <person name="Wang J."/>
            <person name="Lipzen A."/>
            <person name="Daum C."/>
            <person name="Barry K."/>
            <person name="Grigoriev I.V."/>
            <person name="Favel A."/>
            <person name="Rosso M.N."/>
            <person name="Martin F."/>
        </authorList>
    </citation>
    <scope>NUCLEOTIDE SEQUENCE [LARGE SCALE GENOMIC DNA]</scope>
    <source>
        <strain evidence="2 3">CIRM-BRFM 2984</strain>
    </source>
</reference>
<dbReference type="EMBL" id="JAWWNJ010000108">
    <property type="protein sequence ID" value="KAK6992606.1"/>
    <property type="molecule type" value="Genomic_DNA"/>
</dbReference>
<sequence length="100" mass="11051">MGHSRLWILGATMGLLRTSAAAFFPSLPCLHQYCSNLLLSSSVPHFPVCGLLYRFCQPILLDTAWPAGYAHHLEFWQIPDCIETADLSSVSSRGTDTALR</sequence>
<name>A0AAV9ZV11_9AGAR</name>
<evidence type="ECO:0000313" key="2">
    <source>
        <dbReference type="EMBL" id="KAK6992606.1"/>
    </source>
</evidence>
<dbReference type="Proteomes" id="UP001362999">
    <property type="component" value="Unassembled WGS sequence"/>
</dbReference>
<dbReference type="AlphaFoldDB" id="A0AAV9ZV11"/>
<evidence type="ECO:0008006" key="4">
    <source>
        <dbReference type="Google" id="ProtNLM"/>
    </source>
</evidence>
<evidence type="ECO:0000313" key="3">
    <source>
        <dbReference type="Proteomes" id="UP001362999"/>
    </source>
</evidence>
<proteinExistence type="predicted"/>
<protein>
    <recommendedName>
        <fullName evidence="4">Secreted protein</fullName>
    </recommendedName>
</protein>
<keyword evidence="1" id="KW-0732">Signal</keyword>
<accession>A0AAV9ZV11</accession>
<evidence type="ECO:0000256" key="1">
    <source>
        <dbReference type="SAM" id="SignalP"/>
    </source>
</evidence>
<gene>
    <name evidence="2" type="ORF">R3P38DRAFT_147926</name>
</gene>
<comment type="caution">
    <text evidence="2">The sequence shown here is derived from an EMBL/GenBank/DDBJ whole genome shotgun (WGS) entry which is preliminary data.</text>
</comment>
<organism evidence="2 3">
    <name type="scientific">Favolaschia claudopus</name>
    <dbReference type="NCBI Taxonomy" id="2862362"/>
    <lineage>
        <taxon>Eukaryota</taxon>
        <taxon>Fungi</taxon>
        <taxon>Dikarya</taxon>
        <taxon>Basidiomycota</taxon>
        <taxon>Agaricomycotina</taxon>
        <taxon>Agaricomycetes</taxon>
        <taxon>Agaricomycetidae</taxon>
        <taxon>Agaricales</taxon>
        <taxon>Marasmiineae</taxon>
        <taxon>Mycenaceae</taxon>
        <taxon>Favolaschia</taxon>
    </lineage>
</organism>
<feature type="signal peptide" evidence="1">
    <location>
        <begin position="1"/>
        <end position="21"/>
    </location>
</feature>
<feature type="chain" id="PRO_5043642651" description="Secreted protein" evidence="1">
    <location>
        <begin position="22"/>
        <end position="100"/>
    </location>
</feature>